<keyword evidence="2" id="KW-1185">Reference proteome</keyword>
<organism evidence="1 2">
    <name type="scientific">Prochlorococcus phage P-HM2</name>
    <dbReference type="NCBI Taxonomy" id="445696"/>
    <lineage>
        <taxon>Viruses</taxon>
        <taxon>Duplodnaviria</taxon>
        <taxon>Heunggongvirae</taxon>
        <taxon>Uroviricota</taxon>
        <taxon>Caudoviricetes</taxon>
        <taxon>Eurybiavirus</taxon>
        <taxon>Eurybiavirus PHM2</taxon>
    </lineage>
</organism>
<proteinExistence type="predicted"/>
<reference evidence="1 2" key="1">
    <citation type="journal article" date="2010" name="Environ. Microbiol.">
        <title>Genomic analysis of oceanic cyanobacterial myoviruses compared with T4-like myoviruses from diverse hosts and environments.</title>
        <authorList>
            <person name="Sullivan M.B."/>
            <person name="Huang K.H."/>
            <person name="Ignacio-Espinoza J.C."/>
            <person name="Berlin A.M."/>
            <person name="Kelly L."/>
            <person name="Weigele P.R."/>
            <person name="DeFrancesco A.S."/>
            <person name="Kern S.E."/>
            <person name="Thompson L.R."/>
            <person name="Young S."/>
            <person name="Yandava C."/>
            <person name="Fu R."/>
            <person name="Krastins B."/>
            <person name="Chase M."/>
            <person name="Sarracino D."/>
            <person name="Osburne M.S."/>
            <person name="Henn M.R."/>
            <person name="Chisholm S.W."/>
        </authorList>
    </citation>
    <scope>NUCLEOTIDE SEQUENCE [LARGE SCALE GENOMIC DNA]</scope>
    <source>
        <strain evidence="1">M4-259</strain>
    </source>
</reference>
<dbReference type="Proteomes" id="UP000006538">
    <property type="component" value="Segment"/>
</dbReference>
<sequence length="389" mass="40893">MASRIKVDEVTNVAESGSVSFPAGGASFTGTVNVSGNIDFTGQLLQNGSPFVTLPTQDASNLGSVLRSGGNTGQAYWDTTGGTGTAEGADQARYKAGFNITKGFSCCGYRGGTSYRNVNVLTHATFSQSNLGDLTNWSGAYIDGKPSLNFTGFVFATGNGWNTTTSQVSKINMNTSSNAGAATSMAGTKHRATAMAKDFNFAYVHGGGNSSQMVKYNLNTEANAFSTTHPDGTQNNPASSQASTVGHIKTGSARTYNFSTESFTSWPNGPGTDGTNKTLSSRDGFAYWNTGGGYRTSSDWHLRSTYTGGYLANVSKNGLTTGEETMHTGNDYGFICGQYDGSQNNNGYLFTYASHSFTRDSRMDRSGPPGTASAAGIEFGTLMYGYTGF</sequence>
<dbReference type="GeneID" id="10327969"/>
<dbReference type="EMBL" id="GU075905">
    <property type="protein sequence ID" value="ADO99876.1"/>
    <property type="molecule type" value="Genomic_DNA"/>
</dbReference>
<gene>
    <name evidence="1" type="ORF">PHM2_098</name>
</gene>
<dbReference type="OrthoDB" id="3699at10239"/>
<protein>
    <submittedName>
        <fullName evidence="1">Sericin 1-like protein</fullName>
    </submittedName>
</protein>
<evidence type="ECO:0000313" key="2">
    <source>
        <dbReference type="Proteomes" id="UP000006538"/>
    </source>
</evidence>
<evidence type="ECO:0000313" key="1">
    <source>
        <dbReference type="EMBL" id="ADO99876.1"/>
    </source>
</evidence>
<dbReference type="RefSeq" id="YP_004323467.1">
    <property type="nucleotide sequence ID" value="NC_015284.1"/>
</dbReference>
<dbReference type="KEGG" id="vg:10327969"/>
<name>E3SSU8_9CAUD</name>
<accession>E3SSU8</accession>